<keyword evidence="1" id="KW-1133">Transmembrane helix</keyword>
<reference evidence="2" key="2">
    <citation type="journal article" date="2014" name="ISME J.">
        <title>Microbial stratification in low pH oxic and suboxic macroscopic growths along an acid mine drainage.</title>
        <authorList>
            <person name="Mendez-Garcia C."/>
            <person name="Mesa V."/>
            <person name="Sprenger R.R."/>
            <person name="Richter M."/>
            <person name="Diez M.S."/>
            <person name="Solano J."/>
            <person name="Bargiela R."/>
            <person name="Golyshina O.V."/>
            <person name="Manteca A."/>
            <person name="Ramos J.L."/>
            <person name="Gallego J.R."/>
            <person name="Llorente I."/>
            <person name="Martins Dos Santos V.A."/>
            <person name="Jensen O.N."/>
            <person name="Pelaez A.I."/>
            <person name="Sanchez J."/>
            <person name="Ferrer M."/>
        </authorList>
    </citation>
    <scope>NUCLEOTIDE SEQUENCE</scope>
</reference>
<reference evidence="2" key="1">
    <citation type="submission" date="2013-08" db="EMBL/GenBank/DDBJ databases">
        <authorList>
            <person name="Mendez C."/>
            <person name="Richter M."/>
            <person name="Ferrer M."/>
            <person name="Sanchez J."/>
        </authorList>
    </citation>
    <scope>NUCLEOTIDE SEQUENCE</scope>
</reference>
<dbReference type="EMBL" id="AUZY01004953">
    <property type="protein sequence ID" value="EQD61087.1"/>
    <property type="molecule type" value="Genomic_DNA"/>
</dbReference>
<feature type="transmembrane region" description="Helical" evidence="1">
    <location>
        <begin position="6"/>
        <end position="27"/>
    </location>
</feature>
<proteinExistence type="predicted"/>
<evidence type="ECO:0000256" key="1">
    <source>
        <dbReference type="SAM" id="Phobius"/>
    </source>
</evidence>
<keyword evidence="1 2" id="KW-0812">Transmembrane</keyword>
<comment type="caution">
    <text evidence="2">The sequence shown here is derived from an EMBL/GenBank/DDBJ whole genome shotgun (WGS) entry which is preliminary data.</text>
</comment>
<protein>
    <submittedName>
        <fullName evidence="2">Biopolymer transport exbb transmembrane protein</fullName>
    </submittedName>
</protein>
<sequence length="114" mass="12575">MFDILIAGGWPMLPILLTSALALAIILERFWTLRRGAVLPPDLGAQVRVWARASKLDPAHIDALAAGSPLGQLLASAVRVRGKPRELIKERMEDTGRHVVHRMGLISIPWARSR</sequence>
<dbReference type="AlphaFoldDB" id="T1AUG5"/>
<name>T1AUG5_9ZZZZ</name>
<organism evidence="2">
    <name type="scientific">mine drainage metagenome</name>
    <dbReference type="NCBI Taxonomy" id="410659"/>
    <lineage>
        <taxon>unclassified sequences</taxon>
        <taxon>metagenomes</taxon>
        <taxon>ecological metagenomes</taxon>
    </lineage>
</organism>
<keyword evidence="1" id="KW-0472">Membrane</keyword>
<evidence type="ECO:0000313" key="2">
    <source>
        <dbReference type="EMBL" id="EQD61087.1"/>
    </source>
</evidence>
<accession>T1AUG5</accession>
<gene>
    <name evidence="2" type="ORF">B1B_07744</name>
</gene>